<reference evidence="3" key="1">
    <citation type="journal article" date="2015" name="Genome Announc.">
        <title>Genome sequence of the AIDS-associated pathogen Penicillium marneffei (ATCC18224) and its near taxonomic relative Talaromyces stipitatus (ATCC10500).</title>
        <authorList>
            <person name="Nierman W.C."/>
            <person name="Fedorova-Abrams N.D."/>
            <person name="Andrianopoulos A."/>
        </authorList>
    </citation>
    <scope>NUCLEOTIDE SEQUENCE [LARGE SCALE GENOMIC DNA]</scope>
    <source>
        <strain evidence="3">ATCC 10500 / CBS 375.48 / QM 6759 / NRRL 1006</strain>
    </source>
</reference>
<dbReference type="RefSeq" id="XP_002480678.1">
    <property type="nucleotide sequence ID" value="XM_002480633.1"/>
</dbReference>
<protein>
    <submittedName>
        <fullName evidence="2">Uncharacterized protein</fullName>
    </submittedName>
</protein>
<evidence type="ECO:0000256" key="1">
    <source>
        <dbReference type="SAM" id="MobiDB-lite"/>
    </source>
</evidence>
<sequence>MGPTTCEMNLLGSASPTSLSDNLLDNYPDEKAIRTVVDTTNTSKGRENDDSSKDDSDTEFRLVQNCGCEDSTVKRRNLNSNAPDSSWTKSSKTKHEAIEVDLQNKNTDLTMLLRKTTTSFEKEVIKQEAKTFQKALDVYLRAPRPIRKSLCVETARLDRKAAHTYDPPQQFSGQWALPFSLWIW</sequence>
<keyword evidence="3" id="KW-1185">Reference proteome</keyword>
<dbReference type="AlphaFoldDB" id="B8M724"/>
<dbReference type="Proteomes" id="UP000001745">
    <property type="component" value="Unassembled WGS sequence"/>
</dbReference>
<accession>B8M724</accession>
<name>B8M724_TALSN</name>
<proteinExistence type="predicted"/>
<dbReference type="EMBL" id="EQ962654">
    <property type="protein sequence ID" value="EED20244.1"/>
    <property type="molecule type" value="Genomic_DNA"/>
</dbReference>
<dbReference type="GeneID" id="8104321"/>
<dbReference type="HOGENOM" id="CLU_1469159_0_0_1"/>
<evidence type="ECO:0000313" key="2">
    <source>
        <dbReference type="EMBL" id="EED20244.1"/>
    </source>
</evidence>
<dbReference type="InParanoid" id="B8M724"/>
<dbReference type="VEuPathDB" id="FungiDB:TSTA_034790"/>
<gene>
    <name evidence="2" type="ORF">TSTA_034790</name>
</gene>
<feature type="compositionally biased region" description="Basic and acidic residues" evidence="1">
    <location>
        <begin position="44"/>
        <end position="58"/>
    </location>
</feature>
<feature type="region of interest" description="Disordered" evidence="1">
    <location>
        <begin position="38"/>
        <end position="58"/>
    </location>
</feature>
<organism evidence="2 3">
    <name type="scientific">Talaromyces stipitatus (strain ATCC 10500 / CBS 375.48 / QM 6759 / NRRL 1006)</name>
    <name type="common">Penicillium stipitatum</name>
    <dbReference type="NCBI Taxonomy" id="441959"/>
    <lineage>
        <taxon>Eukaryota</taxon>
        <taxon>Fungi</taxon>
        <taxon>Dikarya</taxon>
        <taxon>Ascomycota</taxon>
        <taxon>Pezizomycotina</taxon>
        <taxon>Eurotiomycetes</taxon>
        <taxon>Eurotiomycetidae</taxon>
        <taxon>Eurotiales</taxon>
        <taxon>Trichocomaceae</taxon>
        <taxon>Talaromyces</taxon>
        <taxon>Talaromyces sect. Talaromyces</taxon>
    </lineage>
</organism>
<evidence type="ECO:0000313" key="3">
    <source>
        <dbReference type="Proteomes" id="UP000001745"/>
    </source>
</evidence>